<protein>
    <submittedName>
        <fullName evidence="2">Uncharacterized protein</fullName>
    </submittedName>
</protein>
<organism evidence="2">
    <name type="scientific">Bellilinea caldifistulae</name>
    <dbReference type="NCBI Taxonomy" id="360411"/>
    <lineage>
        <taxon>Bacteria</taxon>
        <taxon>Bacillati</taxon>
        <taxon>Chloroflexota</taxon>
        <taxon>Anaerolineae</taxon>
        <taxon>Anaerolineales</taxon>
        <taxon>Anaerolineaceae</taxon>
        <taxon>Bellilinea</taxon>
    </lineage>
</organism>
<proteinExistence type="predicted"/>
<reference evidence="2" key="1">
    <citation type="journal article" date="2020" name="mSystems">
        <title>Genome- and Community-Level Interaction Insights into Carbon Utilization and Element Cycling Functions of Hydrothermarchaeota in Hydrothermal Sediment.</title>
        <authorList>
            <person name="Zhou Z."/>
            <person name="Liu Y."/>
            <person name="Xu W."/>
            <person name="Pan J."/>
            <person name="Luo Z.H."/>
            <person name="Li M."/>
        </authorList>
    </citation>
    <scope>NUCLEOTIDE SEQUENCE [LARGE SCALE GENOMIC DNA]</scope>
    <source>
        <strain evidence="2">SpSt-556</strain>
    </source>
</reference>
<evidence type="ECO:0000256" key="1">
    <source>
        <dbReference type="SAM" id="Phobius"/>
    </source>
</evidence>
<dbReference type="EMBL" id="DSXR01000053">
    <property type="protein sequence ID" value="HGS87094.1"/>
    <property type="molecule type" value="Genomic_DNA"/>
</dbReference>
<accession>A0A7C4Q8M8</accession>
<name>A0A7C4Q8M8_9CHLR</name>
<gene>
    <name evidence="2" type="ORF">ENT17_05685</name>
</gene>
<dbReference type="AlphaFoldDB" id="A0A7C4Q8M8"/>
<keyword evidence="1" id="KW-1133">Transmembrane helix</keyword>
<keyword evidence="1" id="KW-0812">Transmembrane</keyword>
<comment type="caution">
    <text evidence="2">The sequence shown here is derived from an EMBL/GenBank/DDBJ whole genome shotgun (WGS) entry which is preliminary data.</text>
</comment>
<feature type="transmembrane region" description="Helical" evidence="1">
    <location>
        <begin position="108"/>
        <end position="126"/>
    </location>
</feature>
<sequence>MPRSLSLAQKDMGLFMALQAQPNSPLLTGITPSILPQYRLRDIGGGWKGVVRQIAAFHPTFSTGGKTNMQPILSQLERLLRSRKFWALIAALVTIAAGWSSGELNGWQAVQGVIAALAVYSTGVAIEDAGRSQEPHR</sequence>
<evidence type="ECO:0000313" key="2">
    <source>
        <dbReference type="EMBL" id="HGS87094.1"/>
    </source>
</evidence>
<feature type="transmembrane region" description="Helical" evidence="1">
    <location>
        <begin position="85"/>
        <end position="102"/>
    </location>
</feature>
<keyword evidence="1" id="KW-0472">Membrane</keyword>